<evidence type="ECO:0000256" key="1">
    <source>
        <dbReference type="ARBA" id="ARBA00004141"/>
    </source>
</evidence>
<keyword evidence="2 5" id="KW-0812">Transmembrane</keyword>
<dbReference type="Proteomes" id="UP000281343">
    <property type="component" value="Unassembled WGS sequence"/>
</dbReference>
<feature type="transmembrane region" description="Helical" evidence="5">
    <location>
        <begin position="82"/>
        <end position="103"/>
    </location>
</feature>
<keyword evidence="4 5" id="KW-0472">Membrane</keyword>
<dbReference type="Pfam" id="PF07681">
    <property type="entry name" value="DoxX"/>
    <property type="match status" value="1"/>
</dbReference>
<comment type="caution">
    <text evidence="6">The sequence shown here is derived from an EMBL/GenBank/DDBJ whole genome shotgun (WGS) entry which is preliminary data.</text>
</comment>
<evidence type="ECO:0000256" key="5">
    <source>
        <dbReference type="SAM" id="Phobius"/>
    </source>
</evidence>
<feature type="transmembrane region" description="Helical" evidence="5">
    <location>
        <begin position="21"/>
        <end position="40"/>
    </location>
</feature>
<dbReference type="EMBL" id="RCNT01000009">
    <property type="protein sequence ID" value="RMA41128.1"/>
    <property type="molecule type" value="Genomic_DNA"/>
</dbReference>
<dbReference type="RefSeq" id="WP_121899209.1">
    <property type="nucleotide sequence ID" value="NZ_RCNT01000009.1"/>
</dbReference>
<evidence type="ECO:0000256" key="2">
    <source>
        <dbReference type="ARBA" id="ARBA00022692"/>
    </source>
</evidence>
<evidence type="ECO:0000313" key="7">
    <source>
        <dbReference type="Proteomes" id="UP000281343"/>
    </source>
</evidence>
<sequence length="185" mass="20017">MTALIQLHHRIFGALEALAPALIPTLARLIFAGTLLIYYWNSGQTKLGEGILGFYNVDFGAYTQITPRLFEAAGYDPGQLGIMAHAMVVAGTIAEFVLPFLILIGFLTRLAALGMIGFVVAQSWVDIYGHGIGAEDIGRWFDGAPGSLILDQRAFWVFLLLVLVFRGAGPLSVDALLGRAQRAPR</sequence>
<comment type="subcellular location">
    <subcellularLocation>
        <location evidence="1">Membrane</location>
        <topology evidence="1">Multi-pass membrane protein</topology>
    </subcellularLocation>
</comment>
<dbReference type="GO" id="GO:0016020">
    <property type="term" value="C:membrane"/>
    <property type="evidence" value="ECO:0007669"/>
    <property type="project" value="UniProtKB-SubCell"/>
</dbReference>
<protein>
    <submittedName>
        <fullName evidence="6">DoxX family protein</fullName>
    </submittedName>
</protein>
<gene>
    <name evidence="6" type="ORF">D9R08_16760</name>
</gene>
<name>A0A3L9Y1N2_9RHOB</name>
<accession>A0A3L9Y1N2</accession>
<reference evidence="6 7" key="1">
    <citation type="submission" date="2018-10" db="EMBL/GenBank/DDBJ databases">
        <authorList>
            <person name="Jung H.S."/>
            <person name="Jeon C.O."/>
        </authorList>
    </citation>
    <scope>NUCLEOTIDE SEQUENCE [LARGE SCALE GENOMIC DNA]</scope>
    <source>
        <strain evidence="6 7">MA-7-27</strain>
    </source>
</reference>
<dbReference type="InterPro" id="IPR032808">
    <property type="entry name" value="DoxX"/>
</dbReference>
<dbReference type="OrthoDB" id="121744at2"/>
<feature type="transmembrane region" description="Helical" evidence="5">
    <location>
        <begin position="154"/>
        <end position="177"/>
    </location>
</feature>
<organism evidence="6 7">
    <name type="scientific">Rhodophyticola porphyridii</name>
    <dbReference type="NCBI Taxonomy" id="1852017"/>
    <lineage>
        <taxon>Bacteria</taxon>
        <taxon>Pseudomonadati</taxon>
        <taxon>Pseudomonadota</taxon>
        <taxon>Alphaproteobacteria</taxon>
        <taxon>Rhodobacterales</taxon>
        <taxon>Roseobacteraceae</taxon>
        <taxon>Rhodophyticola</taxon>
    </lineage>
</organism>
<proteinExistence type="predicted"/>
<evidence type="ECO:0000256" key="4">
    <source>
        <dbReference type="ARBA" id="ARBA00023136"/>
    </source>
</evidence>
<evidence type="ECO:0000313" key="6">
    <source>
        <dbReference type="EMBL" id="RMA41128.1"/>
    </source>
</evidence>
<feature type="transmembrane region" description="Helical" evidence="5">
    <location>
        <begin position="110"/>
        <end position="134"/>
    </location>
</feature>
<dbReference type="AlphaFoldDB" id="A0A3L9Y1N2"/>
<evidence type="ECO:0000256" key="3">
    <source>
        <dbReference type="ARBA" id="ARBA00022989"/>
    </source>
</evidence>
<keyword evidence="3 5" id="KW-1133">Transmembrane helix</keyword>
<keyword evidence="7" id="KW-1185">Reference proteome</keyword>